<evidence type="ECO:0000256" key="1">
    <source>
        <dbReference type="ARBA" id="ARBA00006484"/>
    </source>
</evidence>
<evidence type="ECO:0000313" key="2">
    <source>
        <dbReference type="EMBL" id="BBD49885.1"/>
    </source>
</evidence>
<comment type="similarity">
    <text evidence="1">Belongs to the short-chain dehydrogenases/reductases (SDR) family.</text>
</comment>
<dbReference type="FunFam" id="3.40.50.720:FF:000084">
    <property type="entry name" value="Short-chain dehydrogenase reductase"/>
    <property type="match status" value="1"/>
</dbReference>
<name>A0A3G9EIU8_9ALTE</name>
<dbReference type="Pfam" id="PF13561">
    <property type="entry name" value="adh_short_C2"/>
    <property type="match status" value="1"/>
</dbReference>
<dbReference type="GO" id="GO:0032787">
    <property type="term" value="P:monocarboxylic acid metabolic process"/>
    <property type="evidence" value="ECO:0007669"/>
    <property type="project" value="UniProtKB-ARBA"/>
</dbReference>
<gene>
    <name evidence="2" type="primary">S-HPCDH</name>
</gene>
<dbReference type="PRINTS" id="PR00080">
    <property type="entry name" value="SDRFAMILY"/>
</dbReference>
<dbReference type="SUPFAM" id="SSF51735">
    <property type="entry name" value="NAD(P)-binding Rossmann-fold domains"/>
    <property type="match status" value="1"/>
</dbReference>
<dbReference type="InterPro" id="IPR036291">
    <property type="entry name" value="NAD(P)-bd_dom_sf"/>
</dbReference>
<dbReference type="InterPro" id="IPR020904">
    <property type="entry name" value="Sc_DH/Rdtase_CS"/>
</dbReference>
<reference evidence="2" key="1">
    <citation type="journal article" date="2019" name="Microbes Environ.">
        <title>Genetic and Physiological Characteristics of a Novel Marine Propylene-Assimilating Halieaceae Bacterium Isolated from Seawater and the Diversity of Its Alkene and Epoxide Metabolism Genes.</title>
        <authorList>
            <person name="Suzuki T."/>
            <person name="Yazawa T."/>
            <person name="Morishita N."/>
            <person name="Maruyama A."/>
            <person name="Fuse H."/>
        </authorList>
    </citation>
    <scope>NUCLEOTIDE SEQUENCE</scope>
    <source>
        <strain evidence="2">PE-TB08W</strain>
    </source>
</reference>
<dbReference type="Gene3D" id="3.40.50.720">
    <property type="entry name" value="NAD(P)-binding Rossmann-like Domain"/>
    <property type="match status" value="1"/>
</dbReference>
<sequence length="258" mass="26981">MLDMNAQLKGKNAVITGAASGIGLESPWSLGTAGARVVLLDRDEAEVEAQAARLQEVGVDALWFAIDVAEEFSVNQAFEQVSKALSNRIDILVNSAGIAEVGSVEETTTMQWQKILSVNVTGSFLCARATLGMMKAYGGKIINIASVAGKVGIPRMAAYCTSKAAIIGLTRQMAADYSSMDIGVNCICPGTVAETGMGQTVLNEDATSEARNQRLSKYPIGRFASVSEIASAVLFLASHSSSFLCGSELVVDGGMTAI</sequence>
<dbReference type="InterPro" id="IPR002347">
    <property type="entry name" value="SDR_fam"/>
</dbReference>
<dbReference type="EMBL" id="AB728560">
    <property type="protein sequence ID" value="BBD49885.1"/>
    <property type="molecule type" value="Genomic_DNA"/>
</dbReference>
<dbReference type="PROSITE" id="PS00061">
    <property type="entry name" value="ADH_SHORT"/>
    <property type="match status" value="1"/>
</dbReference>
<dbReference type="PANTHER" id="PTHR42879:SF2">
    <property type="entry name" value="3-OXOACYL-[ACYL-CARRIER-PROTEIN] REDUCTASE FABG"/>
    <property type="match status" value="1"/>
</dbReference>
<protein>
    <submittedName>
        <fullName evidence="2">(S)-2-Hydroxypropyl-CoM dehydrogenase (S-HPCDH)</fullName>
    </submittedName>
</protein>
<dbReference type="InterPro" id="IPR050259">
    <property type="entry name" value="SDR"/>
</dbReference>
<dbReference type="AlphaFoldDB" id="A0A3G9EIU8"/>
<dbReference type="CDD" id="cd05233">
    <property type="entry name" value="SDR_c"/>
    <property type="match status" value="1"/>
</dbReference>
<dbReference type="PRINTS" id="PR00081">
    <property type="entry name" value="GDHRDH"/>
</dbReference>
<dbReference type="PANTHER" id="PTHR42879">
    <property type="entry name" value="3-OXOACYL-(ACYL-CARRIER-PROTEIN) REDUCTASE"/>
    <property type="match status" value="1"/>
</dbReference>
<accession>A0A3G9EIU8</accession>
<proteinExistence type="inferred from homology"/>
<organism evidence="2">
    <name type="scientific">Alteromonadaceae bacterium PE-TB08W</name>
    <dbReference type="NCBI Taxonomy" id="1199097"/>
    <lineage>
        <taxon>Bacteria</taxon>
        <taxon>Pseudomonadati</taxon>
        <taxon>Pseudomonadota</taxon>
        <taxon>Gammaproteobacteria</taxon>
        <taxon>Alteromonadales</taxon>
        <taxon>Alteromonadaceae</taxon>
    </lineage>
</organism>